<gene>
    <name evidence="2" type="ORF">IQ249_06555</name>
</gene>
<dbReference type="RefSeq" id="WP_194028645.1">
    <property type="nucleotide sequence ID" value="NZ_JADEWZ010000007.1"/>
</dbReference>
<keyword evidence="1" id="KW-0472">Membrane</keyword>
<dbReference type="AlphaFoldDB" id="A0A8J7DVF3"/>
<evidence type="ECO:0000313" key="2">
    <source>
        <dbReference type="EMBL" id="MBE9115556.1"/>
    </source>
</evidence>
<accession>A0A8J7DVF3</accession>
<evidence type="ECO:0000313" key="3">
    <source>
        <dbReference type="Proteomes" id="UP000654482"/>
    </source>
</evidence>
<comment type="caution">
    <text evidence="2">The sequence shown here is derived from an EMBL/GenBank/DDBJ whole genome shotgun (WGS) entry which is preliminary data.</text>
</comment>
<dbReference type="EMBL" id="JADEWZ010000007">
    <property type="protein sequence ID" value="MBE9115556.1"/>
    <property type="molecule type" value="Genomic_DNA"/>
</dbReference>
<sequence>MMQKIREATRLLATNLVLFSSIILTVWLPGSILLVYLRLYVFPEATGGDELRMFTQELRVSNAIEFAFSPLYVGAILYAASRLKQGLQTTYRESMSHGARRSFTLLITRLGAGFIVFFGLIVFIIPGIILALRFALIDSVVVLDNVEGTSARKLSTMITKGKKWNILRTILLTFIGVFLAAFLMGFVLYLPLSFIGQDENFIIAVLSECVVNILLIIPTLVLFLFYWEAKSQQIAPQHEDNQ</sequence>
<keyword evidence="3" id="KW-1185">Reference proteome</keyword>
<proteinExistence type="predicted"/>
<evidence type="ECO:0008006" key="4">
    <source>
        <dbReference type="Google" id="ProtNLM"/>
    </source>
</evidence>
<evidence type="ECO:0000256" key="1">
    <source>
        <dbReference type="SAM" id="Phobius"/>
    </source>
</evidence>
<keyword evidence="1" id="KW-1133">Transmembrane helix</keyword>
<protein>
    <recommendedName>
        <fullName evidence="4">Glycerophosphoryl diester phosphodiesterase membrane domain-containing protein</fullName>
    </recommendedName>
</protein>
<feature type="transmembrane region" description="Helical" evidence="1">
    <location>
        <begin position="166"/>
        <end position="189"/>
    </location>
</feature>
<feature type="transmembrane region" description="Helical" evidence="1">
    <location>
        <begin position="12"/>
        <end position="40"/>
    </location>
</feature>
<feature type="transmembrane region" description="Helical" evidence="1">
    <location>
        <begin position="102"/>
        <end position="122"/>
    </location>
</feature>
<feature type="transmembrane region" description="Helical" evidence="1">
    <location>
        <begin position="201"/>
        <end position="227"/>
    </location>
</feature>
<reference evidence="2" key="1">
    <citation type="submission" date="2020-10" db="EMBL/GenBank/DDBJ databases">
        <authorList>
            <person name="Castelo-Branco R."/>
            <person name="Eusebio N."/>
            <person name="Adriana R."/>
            <person name="Vieira A."/>
            <person name="Brugerolle De Fraissinette N."/>
            <person name="Rezende De Castro R."/>
            <person name="Schneider M.P."/>
            <person name="Vasconcelos V."/>
            <person name="Leao P.N."/>
        </authorList>
    </citation>
    <scope>NUCLEOTIDE SEQUENCE</scope>
    <source>
        <strain evidence="2">LEGE 07157</strain>
    </source>
</reference>
<organism evidence="2 3">
    <name type="scientific">Lusitaniella coriacea LEGE 07157</name>
    <dbReference type="NCBI Taxonomy" id="945747"/>
    <lineage>
        <taxon>Bacteria</taxon>
        <taxon>Bacillati</taxon>
        <taxon>Cyanobacteriota</taxon>
        <taxon>Cyanophyceae</taxon>
        <taxon>Spirulinales</taxon>
        <taxon>Lusitaniellaceae</taxon>
        <taxon>Lusitaniella</taxon>
    </lineage>
</organism>
<feature type="transmembrane region" description="Helical" evidence="1">
    <location>
        <begin position="60"/>
        <end position="81"/>
    </location>
</feature>
<dbReference type="Proteomes" id="UP000654482">
    <property type="component" value="Unassembled WGS sequence"/>
</dbReference>
<keyword evidence="1" id="KW-0812">Transmembrane</keyword>
<name>A0A8J7DVF3_9CYAN</name>